<evidence type="ECO:0000256" key="8">
    <source>
        <dbReference type="SAM" id="Coils"/>
    </source>
</evidence>
<dbReference type="GO" id="GO:0005524">
    <property type="term" value="F:ATP binding"/>
    <property type="evidence" value="ECO:0007669"/>
    <property type="project" value="UniProtKB-KW"/>
</dbReference>
<protein>
    <submittedName>
        <fullName evidence="13">Cyclic di-GMP phosphodiesterase Gmr</fullName>
        <ecNumber evidence="13">3.1.4.52</ecNumber>
    </submittedName>
</protein>
<dbReference type="CDD" id="cd01948">
    <property type="entry name" value="EAL"/>
    <property type="match status" value="1"/>
</dbReference>
<dbReference type="SUPFAM" id="SSF55785">
    <property type="entry name" value="PYP-like sensor domain (PAS domain)"/>
    <property type="match status" value="1"/>
</dbReference>
<dbReference type="PROSITE" id="PS50885">
    <property type="entry name" value="HAMP"/>
    <property type="match status" value="1"/>
</dbReference>
<dbReference type="Gene3D" id="3.30.70.270">
    <property type="match status" value="1"/>
</dbReference>
<keyword evidence="4" id="KW-0547">Nucleotide-binding</keyword>
<keyword evidence="9" id="KW-1133">Transmembrane helix</keyword>
<keyword evidence="6" id="KW-0067">ATP-binding</keyword>
<dbReference type="EC" id="3.1.4.52" evidence="13"/>
<evidence type="ECO:0000256" key="2">
    <source>
        <dbReference type="ARBA" id="ARBA00022553"/>
    </source>
</evidence>
<evidence type="ECO:0000256" key="3">
    <source>
        <dbReference type="ARBA" id="ARBA00022679"/>
    </source>
</evidence>
<evidence type="ECO:0000259" key="11">
    <source>
        <dbReference type="PROSITE" id="PS50885"/>
    </source>
</evidence>
<dbReference type="Gene3D" id="1.10.287.950">
    <property type="entry name" value="Methyl-accepting chemotaxis protein"/>
    <property type="match status" value="1"/>
</dbReference>
<dbReference type="InterPro" id="IPR035919">
    <property type="entry name" value="EAL_sf"/>
</dbReference>
<organism evidence="13 14">
    <name type="scientific">Andreesenia angusta</name>
    <dbReference type="NCBI Taxonomy" id="39480"/>
    <lineage>
        <taxon>Bacteria</taxon>
        <taxon>Bacillati</taxon>
        <taxon>Bacillota</taxon>
        <taxon>Tissierellia</taxon>
        <taxon>Tissierellales</taxon>
        <taxon>Gottschalkiaceae</taxon>
        <taxon>Andreesenia</taxon>
    </lineage>
</organism>
<evidence type="ECO:0000259" key="10">
    <source>
        <dbReference type="PROSITE" id="PS50883"/>
    </source>
</evidence>
<comment type="subcellular location">
    <subcellularLocation>
        <location evidence="1">Membrane</location>
    </subcellularLocation>
</comment>
<dbReference type="GO" id="GO:0000160">
    <property type="term" value="P:phosphorelay signal transduction system"/>
    <property type="evidence" value="ECO:0007669"/>
    <property type="project" value="UniProtKB-KW"/>
</dbReference>
<evidence type="ECO:0000256" key="9">
    <source>
        <dbReference type="SAM" id="Phobius"/>
    </source>
</evidence>
<dbReference type="CDD" id="cd01949">
    <property type="entry name" value="GGDEF"/>
    <property type="match status" value="1"/>
</dbReference>
<feature type="transmembrane region" description="Helical" evidence="9">
    <location>
        <begin position="17"/>
        <end position="39"/>
    </location>
</feature>
<keyword evidence="2" id="KW-0597">Phosphoprotein</keyword>
<evidence type="ECO:0000256" key="1">
    <source>
        <dbReference type="ARBA" id="ARBA00004370"/>
    </source>
</evidence>
<accession>A0A1S1V9G8</accession>
<feature type="domain" description="EAL" evidence="10">
    <location>
        <begin position="715"/>
        <end position="965"/>
    </location>
</feature>
<gene>
    <name evidence="13" type="primary">gmr_2</name>
    <name evidence="13" type="ORF">EUAN_01100</name>
</gene>
<dbReference type="InterPro" id="IPR029787">
    <property type="entry name" value="Nucleotide_cyclase"/>
</dbReference>
<dbReference type="InterPro" id="IPR003660">
    <property type="entry name" value="HAMP_dom"/>
</dbReference>
<dbReference type="Proteomes" id="UP000180254">
    <property type="component" value="Unassembled WGS sequence"/>
</dbReference>
<keyword evidence="13" id="KW-0378">Hydrolase</keyword>
<evidence type="ECO:0000256" key="7">
    <source>
        <dbReference type="ARBA" id="ARBA00023012"/>
    </source>
</evidence>
<feature type="domain" description="HAMP" evidence="11">
    <location>
        <begin position="320"/>
        <end position="373"/>
    </location>
</feature>
<dbReference type="PANTHER" id="PTHR44757:SF2">
    <property type="entry name" value="BIOFILM ARCHITECTURE MAINTENANCE PROTEIN MBAA"/>
    <property type="match status" value="1"/>
</dbReference>
<keyword evidence="14" id="KW-1185">Reference proteome</keyword>
<dbReference type="STRING" id="39480.EUAN_01100"/>
<dbReference type="Pfam" id="PF00563">
    <property type="entry name" value="EAL"/>
    <property type="match status" value="1"/>
</dbReference>
<dbReference type="SUPFAM" id="SSF141868">
    <property type="entry name" value="EAL domain-like"/>
    <property type="match status" value="1"/>
</dbReference>
<dbReference type="InterPro" id="IPR029151">
    <property type="entry name" value="Sensor-like_sf"/>
</dbReference>
<dbReference type="InterPro" id="IPR000160">
    <property type="entry name" value="GGDEF_dom"/>
</dbReference>
<evidence type="ECO:0000256" key="5">
    <source>
        <dbReference type="ARBA" id="ARBA00022777"/>
    </source>
</evidence>
<keyword evidence="9" id="KW-0812">Transmembrane</keyword>
<dbReference type="OrthoDB" id="9805474at2"/>
<dbReference type="PANTHER" id="PTHR44757">
    <property type="entry name" value="DIGUANYLATE CYCLASE DGCP"/>
    <property type="match status" value="1"/>
</dbReference>
<keyword evidence="7" id="KW-0902">Two-component regulatory system</keyword>
<evidence type="ECO:0000256" key="6">
    <source>
        <dbReference type="ARBA" id="ARBA00022840"/>
    </source>
</evidence>
<evidence type="ECO:0000313" key="13">
    <source>
        <dbReference type="EMBL" id="OHW63246.1"/>
    </source>
</evidence>
<dbReference type="PROSITE" id="PS50887">
    <property type="entry name" value="GGDEF"/>
    <property type="match status" value="1"/>
</dbReference>
<reference evidence="13 14" key="1">
    <citation type="submission" date="2016-09" db="EMBL/GenBank/DDBJ databases">
        <title>Genome sequence of Eubacterium angustum.</title>
        <authorList>
            <person name="Poehlein A."/>
            <person name="Daniel R."/>
        </authorList>
    </citation>
    <scope>NUCLEOTIDE SEQUENCE [LARGE SCALE GENOMIC DNA]</scope>
    <source>
        <strain evidence="13 14">DSM 1989</strain>
    </source>
</reference>
<keyword evidence="8" id="KW-0175">Coiled coil</keyword>
<evidence type="ECO:0000256" key="4">
    <source>
        <dbReference type="ARBA" id="ARBA00022741"/>
    </source>
</evidence>
<dbReference type="AlphaFoldDB" id="A0A1S1V9G8"/>
<feature type="coiled-coil region" evidence="8">
    <location>
        <begin position="396"/>
        <end position="430"/>
    </location>
</feature>
<dbReference type="NCBIfam" id="TIGR00254">
    <property type="entry name" value="GGDEF"/>
    <property type="match status" value="1"/>
</dbReference>
<dbReference type="Gene3D" id="3.20.20.450">
    <property type="entry name" value="EAL domain"/>
    <property type="match status" value="1"/>
</dbReference>
<dbReference type="GO" id="GO:0071111">
    <property type="term" value="F:cyclic-guanylate-specific phosphodiesterase activity"/>
    <property type="evidence" value="ECO:0007669"/>
    <property type="project" value="UniProtKB-EC"/>
</dbReference>
<name>A0A1S1V9G8_9FIRM</name>
<dbReference type="InterPro" id="IPR035965">
    <property type="entry name" value="PAS-like_dom_sf"/>
</dbReference>
<evidence type="ECO:0000259" key="12">
    <source>
        <dbReference type="PROSITE" id="PS50887"/>
    </source>
</evidence>
<dbReference type="Pfam" id="PF00990">
    <property type="entry name" value="GGDEF"/>
    <property type="match status" value="1"/>
</dbReference>
<dbReference type="RefSeq" id="WP_071060593.1">
    <property type="nucleotide sequence ID" value="NZ_MKIE01000001.1"/>
</dbReference>
<dbReference type="InterPro" id="IPR052155">
    <property type="entry name" value="Biofilm_reg_signaling"/>
</dbReference>
<dbReference type="InterPro" id="IPR001633">
    <property type="entry name" value="EAL_dom"/>
</dbReference>
<dbReference type="GO" id="GO:0016301">
    <property type="term" value="F:kinase activity"/>
    <property type="evidence" value="ECO:0007669"/>
    <property type="project" value="UniProtKB-KW"/>
</dbReference>
<proteinExistence type="predicted"/>
<keyword evidence="3" id="KW-0808">Transferase</keyword>
<dbReference type="GO" id="GO:0016020">
    <property type="term" value="C:membrane"/>
    <property type="evidence" value="ECO:0007669"/>
    <property type="project" value="UniProtKB-SubCell"/>
</dbReference>
<evidence type="ECO:0000313" key="14">
    <source>
        <dbReference type="Proteomes" id="UP000180254"/>
    </source>
</evidence>
<dbReference type="PROSITE" id="PS50883">
    <property type="entry name" value="EAL"/>
    <property type="match status" value="1"/>
</dbReference>
<keyword evidence="5" id="KW-0418">Kinase</keyword>
<dbReference type="SUPFAM" id="SSF55073">
    <property type="entry name" value="Nucleotide cyclase"/>
    <property type="match status" value="1"/>
</dbReference>
<sequence>MWKSRYSREKIVDKYKLIYIPLIISIVAIMLMSILGYYISKSMLIDQVKSSGIKLADQVSRQVKGNNASLRAMESALDEKIEISSQIVIAERENLSEEKLLEIQEQLGLDEIHWIRRNGETIYSTHDGYKDWTVPENHPLDLFSKSEERFMVEKIRPDAEYGILTKYGAMKDEDGNYVQIGIRAESIRELTNKFDYQRILTDLEREDSIEYAYILDESFKVLADTDAEAVGTGYSGEKAVLEKQEKSAVSGAVLNEKTLASTGEKIMEIVYPIEFDDGYKEHIVLGISMEEVYRSIERMLQYSVMVTAVMVGLILWTQNKNIIVPVKNLHDNIHRIDLESDLSYRLPVTEGDTFQGITHSINAILEESSDYFSELEDSKREISESKEIISSAYQQLSASEEELRAQYDEIQDYTEKLEELKRKYEIAIEGTNSAVWEIDMEDETIYFSKEFSNIVGKRVEKKESLEETIDDIFGESARKQFMQEYELYKSTGIGELYVQLDYEDLEKKKLLLQGKGLYKDEMLKSISGIVIDVTKLKEQEEYIEYLAYHDFLTGLPNRRSLMKELDYELGYGKRGALILLDLDNFKEINDTMGHIYGDKILRKIAEKLAELNIENSTISRFGGDEFLVMISEETDIGRISEYADGIIDILKREIAVSGEAEFISCSMGITLYPIDGDDSGQLIMNADMAMYSVKNNGKSNYAFFDKDMVAQVQEKVDIEKQLRDSVENDGFKLLYQPQVDVESGEISGFEALIRLKDRFISPGVFIPIAEETDLIHELGRFVTEEAIRQLQEWKSRGLEGKTVAINFSAKQLKDEGYLEFLKDRLEHYGVAPSELEIEITESVFLEKKDQPLKFLEEVRSMGVRIALDDFGTGYSSLSYLTFLPVNKIKLDKSLSDRFLELENIGVMDSLISLAHSLNLEVIAEGVEYMEQYKKLKVGKCDRIQGYLFSKPLEKEDAELIYNKSFLNEN</sequence>
<dbReference type="SMART" id="SM00267">
    <property type="entry name" value="GGDEF"/>
    <property type="match status" value="1"/>
</dbReference>
<keyword evidence="9" id="KW-0472">Membrane</keyword>
<comment type="caution">
    <text evidence="13">The sequence shown here is derived from an EMBL/GenBank/DDBJ whole genome shotgun (WGS) entry which is preliminary data.</text>
</comment>
<feature type="domain" description="GGDEF" evidence="12">
    <location>
        <begin position="573"/>
        <end position="706"/>
    </location>
</feature>
<dbReference type="EMBL" id="MKIE01000001">
    <property type="protein sequence ID" value="OHW63246.1"/>
    <property type="molecule type" value="Genomic_DNA"/>
</dbReference>
<dbReference type="SMART" id="SM00052">
    <property type="entry name" value="EAL"/>
    <property type="match status" value="1"/>
</dbReference>
<dbReference type="InterPro" id="IPR043128">
    <property type="entry name" value="Rev_trsase/Diguanyl_cyclase"/>
</dbReference>
<dbReference type="SUPFAM" id="SSF103190">
    <property type="entry name" value="Sensory domain-like"/>
    <property type="match status" value="1"/>
</dbReference>